<proteinExistence type="predicted"/>
<dbReference type="GO" id="GO:0016740">
    <property type="term" value="F:transferase activity"/>
    <property type="evidence" value="ECO:0007669"/>
    <property type="project" value="UniProtKB-KW"/>
</dbReference>
<organism evidence="1 2">
    <name type="scientific">Clostridium scindens (strain JCM 10418 / VPI 12708)</name>
    <dbReference type="NCBI Taxonomy" id="29347"/>
    <lineage>
        <taxon>Bacteria</taxon>
        <taxon>Bacillati</taxon>
        <taxon>Bacillota</taxon>
        <taxon>Clostridia</taxon>
        <taxon>Lachnospirales</taxon>
        <taxon>Lachnospiraceae</taxon>
    </lineage>
</organism>
<evidence type="ECO:0000313" key="1">
    <source>
        <dbReference type="EMBL" id="MSS41931.1"/>
    </source>
</evidence>
<keyword evidence="1" id="KW-0808">Transferase</keyword>
<dbReference type="EMBL" id="VUMB01000062">
    <property type="protein sequence ID" value="MSS41931.1"/>
    <property type="molecule type" value="Genomic_DNA"/>
</dbReference>
<dbReference type="Proteomes" id="UP000462363">
    <property type="component" value="Unassembled WGS sequence"/>
</dbReference>
<gene>
    <name evidence="1" type="ORF">FYJ37_16880</name>
</gene>
<sequence>MATTVNIAFVEFMKDIVNLDPDVVCKARTSRDNLLDNIAEFDNRDGFFDLCDSFNVHFGSFARRTKCRELDDVDLMIGIAANGAKYYSDDPWDEVRITASTTNEAQKDCTREDGTLNSTQVSNKFKQKLESVREYSRSQIRRNGEAIILNLKSKEWSFDIVPCFHTVEESDGRSYYLIPNGNGNWKKTAPDKDKGHVTSTNQSKDGRVLELIRLCKKWNKVKNAKTLPSYMLETMIINFADSQTELSEYIDFRFRDALNYIATHILSPVYDMKEIQGNINNLGLDDKLCLQQKAQTDYKKACEAWKQEKASNHKEAIKKWGEIFGSDFPTYG</sequence>
<reference evidence="1 2" key="1">
    <citation type="submission" date="2019-08" db="EMBL/GenBank/DDBJ databases">
        <title>In-depth cultivation of the pig gut microbiome towards novel bacterial diversity and tailored functional studies.</title>
        <authorList>
            <person name="Wylensek D."/>
            <person name="Hitch T.C.A."/>
            <person name="Clavel T."/>
        </authorList>
    </citation>
    <scope>NUCLEOTIDE SEQUENCE [LARGE SCALE GENOMIC DNA]</scope>
    <source>
        <strain evidence="1 2">BL-389-WT-3D</strain>
    </source>
</reference>
<dbReference type="AlphaFoldDB" id="A0A844FDA3"/>
<dbReference type="RefSeq" id="WP_154322295.1">
    <property type="nucleotide sequence ID" value="NZ_CP045695.1"/>
</dbReference>
<accession>A0A844FDA3</accession>
<evidence type="ECO:0000313" key="2">
    <source>
        <dbReference type="Proteomes" id="UP000462363"/>
    </source>
</evidence>
<comment type="caution">
    <text evidence="1">The sequence shown here is derived from an EMBL/GenBank/DDBJ whole genome shotgun (WGS) entry which is preliminary data.</text>
</comment>
<dbReference type="Gene3D" id="3.30.460.90">
    <property type="match status" value="1"/>
</dbReference>
<name>A0A844FDA3_CLOSV</name>
<protein>
    <submittedName>
        <fullName evidence="1">Nucleotidyltransferase</fullName>
    </submittedName>
</protein>